<reference evidence="4" key="1">
    <citation type="submission" date="2020-08" db="EMBL/GenBank/DDBJ databases">
        <title>Genomic Encyclopedia of Type Strains, Phase IV (KMG-IV): sequencing the most valuable type-strain genomes for metagenomic binning, comparative biology and taxonomic classification.</title>
        <authorList>
            <person name="Goeker M."/>
        </authorList>
    </citation>
    <scope>NUCLEOTIDE SEQUENCE [LARGE SCALE GENOMIC DNA]</scope>
    <source>
        <strain evidence="4">DSM 105720</strain>
    </source>
</reference>
<proteinExistence type="predicted"/>
<feature type="region of interest" description="Disordered" evidence="1">
    <location>
        <begin position="116"/>
        <end position="139"/>
    </location>
</feature>
<evidence type="ECO:0000259" key="3">
    <source>
        <dbReference type="Pfam" id="PF13351"/>
    </source>
</evidence>
<feature type="compositionally biased region" description="Low complexity" evidence="1">
    <location>
        <begin position="472"/>
        <end position="481"/>
    </location>
</feature>
<sequence>MDEKLKNNEKKVMLVEDAKSGKLKAVTNMDKDGNIQTTDPTQQNMANMLNVNTNDSFIEAFFKKMLEQADNPAHSGLSNTVGKVFIMTESVFNKLVKINFPADELEKYRIDPAAELKARQGQNPKVQQGGGDTTSQSTFQPMDVSKIDRADLERKGIKPEAIEPHLKAMSYGHKSNGLIEMNPEMVPGGMRIPTKGRISLEEQPDGSIKAIPRYYQEKPNLDAPLRGILLDDEAKANLTTTGNAGKVIELELTPGKKEPCYVTLDKQTNGLEVLPVNQIGPIDKIKGIELSEGQKLDFAAGRKVLVEGMTSRSGTKFDGYVQINASDKKFDFTYDGLDRNRYAQENKEIRQQKKAEGQETKKEVSQGEKQKEVFIPKKLLGVELDEKQVKSLEAGKATYVKAMMKDGQDQPFNAWVKPNYEKGKLDFYKWNPDYAKKQGATVKPAAESKTQVAVNSEGKTNEATKKVDKPLQQGQQKPTEGQQKKQDENKQRQNPQNRQSAPKARKSRGVS</sequence>
<evidence type="ECO:0000313" key="4">
    <source>
        <dbReference type="EMBL" id="MBB4046305.1"/>
    </source>
</evidence>
<dbReference type="InterPro" id="IPR025222">
    <property type="entry name" value="DUF3945"/>
</dbReference>
<feature type="region of interest" description="Disordered" evidence="1">
    <location>
        <begin position="440"/>
        <end position="511"/>
    </location>
</feature>
<feature type="domain" description="DUF4099" evidence="3">
    <location>
        <begin position="143"/>
        <end position="224"/>
    </location>
</feature>
<dbReference type="Pfam" id="PF13351">
    <property type="entry name" value="DUF4099"/>
    <property type="match status" value="1"/>
</dbReference>
<comment type="caution">
    <text evidence="4">The sequence shown here is derived from an EMBL/GenBank/DDBJ whole genome shotgun (WGS) entry which is preliminary data.</text>
</comment>
<feature type="compositionally biased region" description="Basic and acidic residues" evidence="1">
    <location>
        <begin position="482"/>
        <end position="491"/>
    </location>
</feature>
<evidence type="ECO:0000259" key="2">
    <source>
        <dbReference type="Pfam" id="PF13101"/>
    </source>
</evidence>
<accession>A0A840DCD9</accession>
<feature type="domain" description="DUF3945" evidence="2">
    <location>
        <begin position="376"/>
        <end position="427"/>
    </location>
</feature>
<feature type="compositionally biased region" description="Basic and acidic residues" evidence="1">
    <location>
        <begin position="459"/>
        <end position="469"/>
    </location>
</feature>
<dbReference type="InterPro" id="IPR025343">
    <property type="entry name" value="DUF4099"/>
</dbReference>
<keyword evidence="5" id="KW-1185">Reference proteome</keyword>
<evidence type="ECO:0000256" key="1">
    <source>
        <dbReference type="SAM" id="MobiDB-lite"/>
    </source>
</evidence>
<evidence type="ECO:0008006" key="6">
    <source>
        <dbReference type="Google" id="ProtNLM"/>
    </source>
</evidence>
<feature type="domain" description="DUF3945" evidence="2">
    <location>
        <begin position="283"/>
        <end position="335"/>
    </location>
</feature>
<feature type="compositionally biased region" description="Polar residues" evidence="1">
    <location>
        <begin position="448"/>
        <end position="458"/>
    </location>
</feature>
<evidence type="ECO:0000313" key="5">
    <source>
        <dbReference type="Proteomes" id="UP000560658"/>
    </source>
</evidence>
<dbReference type="Proteomes" id="UP000560658">
    <property type="component" value="Unassembled WGS sequence"/>
</dbReference>
<name>A0A840DCD9_9BACE</name>
<dbReference type="Pfam" id="PF13101">
    <property type="entry name" value="DUF3945"/>
    <property type="match status" value="2"/>
</dbReference>
<dbReference type="RefSeq" id="WP_183209574.1">
    <property type="nucleotide sequence ID" value="NZ_JACIER010000028.1"/>
</dbReference>
<gene>
    <name evidence="4" type="ORF">GGR06_004139</name>
</gene>
<dbReference type="AlphaFoldDB" id="A0A840DCD9"/>
<organism evidence="4 5">
    <name type="scientific">Bacteroides reticulotermitis</name>
    <dbReference type="NCBI Taxonomy" id="1133319"/>
    <lineage>
        <taxon>Bacteria</taxon>
        <taxon>Pseudomonadati</taxon>
        <taxon>Bacteroidota</taxon>
        <taxon>Bacteroidia</taxon>
        <taxon>Bacteroidales</taxon>
        <taxon>Bacteroidaceae</taxon>
        <taxon>Bacteroides</taxon>
    </lineage>
</organism>
<dbReference type="EMBL" id="JACIER010000028">
    <property type="protein sequence ID" value="MBB4046305.1"/>
    <property type="molecule type" value="Genomic_DNA"/>
</dbReference>
<protein>
    <recommendedName>
        <fullName evidence="6">DUF3945 domain-containing protein</fullName>
    </recommendedName>
</protein>
<feature type="region of interest" description="Disordered" evidence="1">
    <location>
        <begin position="348"/>
        <end position="368"/>
    </location>
</feature>